<name>A0AAV7NZ51_PLEWA</name>
<gene>
    <name evidence="2" type="ORF">NDU88_007858</name>
</gene>
<dbReference type="AlphaFoldDB" id="A0AAV7NZ51"/>
<sequence>MQPNPAGRWGKTHLHEARPPSHGQPQQLPSPSPGVEGGTPDGSPQPPPRPHLGDARSRWVFHMCLWCRPRFSSASLLASKGAPQFGGHPWTPEPLPRPPGPNRRCRCALPLIQQCNGSRQSTQQADRMGGRGCKREPPLRNELRRQGDTLKASPLTSGRIPPCSCRGVTRAVPVFAAPPREGHDNVITSFSAARTASHFTRRPARALLGAAESSHRLPLHLCSARQPGSALQDILCGLESEL</sequence>
<comment type="caution">
    <text evidence="2">The sequence shown here is derived from an EMBL/GenBank/DDBJ whole genome shotgun (WGS) entry which is preliminary data.</text>
</comment>
<feature type="region of interest" description="Disordered" evidence="1">
    <location>
        <begin position="116"/>
        <end position="155"/>
    </location>
</feature>
<evidence type="ECO:0000256" key="1">
    <source>
        <dbReference type="SAM" id="MobiDB-lite"/>
    </source>
</evidence>
<evidence type="ECO:0000313" key="2">
    <source>
        <dbReference type="EMBL" id="KAJ1119673.1"/>
    </source>
</evidence>
<keyword evidence="3" id="KW-1185">Reference proteome</keyword>
<protein>
    <submittedName>
        <fullName evidence="2">Uncharacterized protein</fullName>
    </submittedName>
</protein>
<feature type="compositionally biased region" description="Basic and acidic residues" evidence="1">
    <location>
        <begin position="133"/>
        <end position="148"/>
    </location>
</feature>
<accession>A0AAV7NZ51</accession>
<feature type="compositionally biased region" description="Low complexity" evidence="1">
    <location>
        <begin position="20"/>
        <end position="29"/>
    </location>
</feature>
<dbReference type="Proteomes" id="UP001066276">
    <property type="component" value="Chromosome 8"/>
</dbReference>
<reference evidence="2" key="1">
    <citation type="journal article" date="2022" name="bioRxiv">
        <title>Sequencing and chromosome-scale assembly of the giantPleurodeles waltlgenome.</title>
        <authorList>
            <person name="Brown T."/>
            <person name="Elewa A."/>
            <person name="Iarovenko S."/>
            <person name="Subramanian E."/>
            <person name="Araus A.J."/>
            <person name="Petzold A."/>
            <person name="Susuki M."/>
            <person name="Suzuki K.-i.T."/>
            <person name="Hayashi T."/>
            <person name="Toyoda A."/>
            <person name="Oliveira C."/>
            <person name="Osipova E."/>
            <person name="Leigh N.D."/>
            <person name="Simon A."/>
            <person name="Yun M.H."/>
        </authorList>
    </citation>
    <scope>NUCLEOTIDE SEQUENCE</scope>
    <source>
        <strain evidence="2">20211129_DDA</strain>
        <tissue evidence="2">Liver</tissue>
    </source>
</reference>
<evidence type="ECO:0000313" key="3">
    <source>
        <dbReference type="Proteomes" id="UP001066276"/>
    </source>
</evidence>
<dbReference type="EMBL" id="JANPWB010000012">
    <property type="protein sequence ID" value="KAJ1119673.1"/>
    <property type="molecule type" value="Genomic_DNA"/>
</dbReference>
<proteinExistence type="predicted"/>
<feature type="region of interest" description="Disordered" evidence="1">
    <location>
        <begin position="1"/>
        <end position="54"/>
    </location>
</feature>
<feature type="compositionally biased region" description="Polar residues" evidence="1">
    <location>
        <begin position="116"/>
        <end position="125"/>
    </location>
</feature>
<organism evidence="2 3">
    <name type="scientific">Pleurodeles waltl</name>
    <name type="common">Iberian ribbed newt</name>
    <dbReference type="NCBI Taxonomy" id="8319"/>
    <lineage>
        <taxon>Eukaryota</taxon>
        <taxon>Metazoa</taxon>
        <taxon>Chordata</taxon>
        <taxon>Craniata</taxon>
        <taxon>Vertebrata</taxon>
        <taxon>Euteleostomi</taxon>
        <taxon>Amphibia</taxon>
        <taxon>Batrachia</taxon>
        <taxon>Caudata</taxon>
        <taxon>Salamandroidea</taxon>
        <taxon>Salamandridae</taxon>
        <taxon>Pleurodelinae</taxon>
        <taxon>Pleurodeles</taxon>
    </lineage>
</organism>